<evidence type="ECO:0000313" key="5">
    <source>
        <dbReference type="EMBL" id="ALC84030.1"/>
    </source>
</evidence>
<feature type="transmembrane region" description="Helical" evidence="3">
    <location>
        <begin position="70"/>
        <end position="90"/>
    </location>
</feature>
<keyword evidence="2 3" id="KW-0472">Membrane</keyword>
<evidence type="ECO:0000313" key="6">
    <source>
        <dbReference type="Proteomes" id="UP000067625"/>
    </source>
</evidence>
<dbReference type="STRING" id="1441095.AM592_22935"/>
<protein>
    <recommendedName>
        <fullName evidence="4">Outer membrane protein assembly factor BamE domain-containing protein</fullName>
    </recommendedName>
</protein>
<proteinExistence type="predicted"/>
<keyword evidence="3" id="KW-0812">Transmembrane</keyword>
<reference evidence="6" key="1">
    <citation type="submission" date="2015-08" db="EMBL/GenBank/DDBJ databases">
        <title>Genome sequencing project for genomic taxonomy and phylogenomics of Bacillus-like bacteria.</title>
        <authorList>
            <person name="Liu B."/>
            <person name="Wang J."/>
            <person name="Zhu Y."/>
            <person name="Liu G."/>
            <person name="Chen Q."/>
            <person name="Chen Z."/>
            <person name="Lan J."/>
            <person name="Che J."/>
            <person name="Ge C."/>
            <person name="Shi H."/>
            <person name="Pan Z."/>
            <person name="Liu X."/>
        </authorList>
    </citation>
    <scope>NUCLEOTIDE SEQUENCE [LARGE SCALE GENOMIC DNA]</scope>
    <source>
        <strain evidence="6">FJAT-4402</strain>
    </source>
</reference>
<keyword evidence="3" id="KW-1133">Transmembrane helix</keyword>
<dbReference type="RefSeq" id="WP_053605923.1">
    <property type="nucleotide sequence ID" value="NZ_CP012600.1"/>
</dbReference>
<dbReference type="InterPro" id="IPR007450">
    <property type="entry name" value="BamE_dom"/>
</dbReference>
<feature type="domain" description="Outer membrane protein assembly factor BamE" evidence="4">
    <location>
        <begin position="123"/>
        <end position="179"/>
    </location>
</feature>
<dbReference type="InterPro" id="IPR037873">
    <property type="entry name" value="BamE-like"/>
</dbReference>
<evidence type="ECO:0000256" key="1">
    <source>
        <dbReference type="ARBA" id="ARBA00022729"/>
    </source>
</evidence>
<dbReference type="OrthoDB" id="2858410at2"/>
<evidence type="ECO:0000256" key="2">
    <source>
        <dbReference type="ARBA" id="ARBA00023136"/>
    </source>
</evidence>
<dbReference type="Pfam" id="PF04355">
    <property type="entry name" value="BamE"/>
    <property type="match status" value="1"/>
</dbReference>
<dbReference type="GO" id="GO:0019867">
    <property type="term" value="C:outer membrane"/>
    <property type="evidence" value="ECO:0007669"/>
    <property type="project" value="InterPro"/>
</dbReference>
<dbReference type="EMBL" id="CP012600">
    <property type="protein sequence ID" value="ALC84030.1"/>
    <property type="molecule type" value="Genomic_DNA"/>
</dbReference>
<evidence type="ECO:0000256" key="3">
    <source>
        <dbReference type="SAM" id="Phobius"/>
    </source>
</evidence>
<feature type="transmembrane region" description="Helical" evidence="3">
    <location>
        <begin position="7"/>
        <end position="30"/>
    </location>
</feature>
<sequence>MKSKENLLWGLLCVYGILYVLLYMGYYLIINILHSSYSVISTTAIILPFVFLLLFLLILWKYTEIRKAKFLAMTAIGIIPPLYCAIILGVNEYRSNFTVEKWVDHENERVYMIDDFFNTYDLIGMEKDEVNSLLGKPTVTEYFKEDDNIVYYLGDERGLIRIDSEWLVLRFNDEEQVVNYEIRTD</sequence>
<gene>
    <name evidence="5" type="ORF">AM592_22935</name>
</gene>
<evidence type="ECO:0000259" key="4">
    <source>
        <dbReference type="Pfam" id="PF04355"/>
    </source>
</evidence>
<organism evidence="5 6">
    <name type="scientific">Bacillus gobiensis</name>
    <dbReference type="NCBI Taxonomy" id="1441095"/>
    <lineage>
        <taxon>Bacteria</taxon>
        <taxon>Bacillati</taxon>
        <taxon>Bacillota</taxon>
        <taxon>Bacilli</taxon>
        <taxon>Bacillales</taxon>
        <taxon>Bacillaceae</taxon>
        <taxon>Bacillus</taxon>
    </lineage>
</organism>
<feature type="transmembrane region" description="Helical" evidence="3">
    <location>
        <begin position="36"/>
        <end position="58"/>
    </location>
</feature>
<name>A0A0M4FY69_9BACI</name>
<dbReference type="Proteomes" id="UP000067625">
    <property type="component" value="Chromosome"/>
</dbReference>
<reference evidence="5 6" key="2">
    <citation type="journal article" date="2016" name="Int. J. Syst. Evol. Microbiol.">
        <title>Bacillus gobiensis sp. nov., isolated from a soil sample.</title>
        <authorList>
            <person name="Liu B."/>
            <person name="Liu G.H."/>
            <person name="Cetin S."/>
            <person name="Schumann P."/>
            <person name="Pan Z.Z."/>
            <person name="Chen Q.Q."/>
        </authorList>
    </citation>
    <scope>NUCLEOTIDE SEQUENCE [LARGE SCALE GENOMIC DNA]</scope>
    <source>
        <strain evidence="5 6">FJAT-4402</strain>
    </source>
</reference>
<keyword evidence="1" id="KW-0732">Signal</keyword>
<dbReference type="Gene3D" id="3.30.1450.10">
    <property type="match status" value="1"/>
</dbReference>
<dbReference type="PATRIC" id="fig|1441095.3.peg.5084"/>
<dbReference type="AlphaFoldDB" id="A0A0M4FY69"/>
<keyword evidence="6" id="KW-1185">Reference proteome</keyword>
<accession>A0A0M4FY69</accession>